<dbReference type="Proteomes" id="UP001157915">
    <property type="component" value="Unassembled WGS sequence"/>
</dbReference>
<dbReference type="EMBL" id="FXUA01000002">
    <property type="protein sequence ID" value="SMP14166.1"/>
    <property type="molecule type" value="Genomic_DNA"/>
</dbReference>
<name>A0ABY1NNB8_9BACT</name>
<sequence>MRLPVTIIILILSFLSCKEKREGKFEHNKEVDLARVPDSLELVANTFLKGDFNGDNIIDFASQVKNKNNQKNGILIIHNSENQETYVFGAGKEVDNMTDLKWIEIFETIPKGEIVAPELVDEETGDLLGPDESQNFKLTGDGIYMSVTETHGGGIIFWNGKKYQWYHIE</sequence>
<proteinExistence type="predicted"/>
<evidence type="ECO:0000313" key="1">
    <source>
        <dbReference type="EMBL" id="SMP14166.1"/>
    </source>
</evidence>
<protein>
    <submittedName>
        <fullName evidence="1">Uncharacterized protein</fullName>
    </submittedName>
</protein>
<evidence type="ECO:0000313" key="2">
    <source>
        <dbReference type="Proteomes" id="UP001157915"/>
    </source>
</evidence>
<keyword evidence="2" id="KW-1185">Reference proteome</keyword>
<organism evidence="1 2">
    <name type="scientific">Algoriphagus winogradskyi</name>
    <dbReference type="NCBI Taxonomy" id="237017"/>
    <lineage>
        <taxon>Bacteria</taxon>
        <taxon>Pseudomonadati</taxon>
        <taxon>Bacteroidota</taxon>
        <taxon>Cytophagia</taxon>
        <taxon>Cytophagales</taxon>
        <taxon>Cyclobacteriaceae</taxon>
        <taxon>Algoriphagus</taxon>
    </lineage>
</organism>
<comment type="caution">
    <text evidence="1">The sequence shown here is derived from an EMBL/GenBank/DDBJ whole genome shotgun (WGS) entry which is preliminary data.</text>
</comment>
<reference evidence="1 2" key="1">
    <citation type="submission" date="2017-05" db="EMBL/GenBank/DDBJ databases">
        <authorList>
            <person name="Varghese N."/>
            <person name="Submissions S."/>
        </authorList>
    </citation>
    <scope>NUCLEOTIDE SEQUENCE [LARGE SCALE GENOMIC DNA]</scope>
    <source>
        <strain evidence="1 2">DSM 15360</strain>
    </source>
</reference>
<dbReference type="RefSeq" id="WP_283412116.1">
    <property type="nucleotide sequence ID" value="NZ_FXUA01000002.1"/>
</dbReference>
<dbReference type="PROSITE" id="PS51257">
    <property type="entry name" value="PROKAR_LIPOPROTEIN"/>
    <property type="match status" value="1"/>
</dbReference>
<gene>
    <name evidence="1" type="ORF">SAMN06265367_102319</name>
</gene>
<accession>A0ABY1NNB8</accession>